<comment type="caution">
    <text evidence="1">The sequence shown here is derived from an EMBL/GenBank/DDBJ whole genome shotgun (WGS) entry which is preliminary data.</text>
</comment>
<gene>
    <name evidence="1" type="ORF">GCM10007416_35260</name>
</gene>
<organism evidence="1 2">
    <name type="scientific">Kroppenstedtia guangzhouensis</name>
    <dbReference type="NCBI Taxonomy" id="1274356"/>
    <lineage>
        <taxon>Bacteria</taxon>
        <taxon>Bacillati</taxon>
        <taxon>Bacillota</taxon>
        <taxon>Bacilli</taxon>
        <taxon>Bacillales</taxon>
        <taxon>Thermoactinomycetaceae</taxon>
        <taxon>Kroppenstedtia</taxon>
    </lineage>
</organism>
<keyword evidence="2" id="KW-1185">Reference proteome</keyword>
<accession>A0ABQ1H6J7</accession>
<reference evidence="2" key="1">
    <citation type="journal article" date="2019" name="Int. J. Syst. Evol. Microbiol.">
        <title>The Global Catalogue of Microorganisms (GCM) 10K type strain sequencing project: providing services to taxonomists for standard genome sequencing and annotation.</title>
        <authorList>
            <consortium name="The Broad Institute Genomics Platform"/>
            <consortium name="The Broad Institute Genome Sequencing Center for Infectious Disease"/>
            <person name="Wu L."/>
            <person name="Ma J."/>
        </authorList>
    </citation>
    <scope>NUCLEOTIDE SEQUENCE [LARGE SCALE GENOMIC DNA]</scope>
    <source>
        <strain evidence="2">CGMCC 1.12404</strain>
    </source>
</reference>
<evidence type="ECO:0000313" key="2">
    <source>
        <dbReference type="Proteomes" id="UP000617979"/>
    </source>
</evidence>
<sequence length="69" mass="8201">MSDKKDPPRLIFTVPEEMHKSLQKVAEEKTEETFGAVKWSLAMVVRTACAEYIHKHKREREKEKEKEEE</sequence>
<proteinExistence type="predicted"/>
<dbReference type="EMBL" id="BMEX01000039">
    <property type="protein sequence ID" value="GGA59079.1"/>
    <property type="molecule type" value="Genomic_DNA"/>
</dbReference>
<evidence type="ECO:0008006" key="3">
    <source>
        <dbReference type="Google" id="ProtNLM"/>
    </source>
</evidence>
<dbReference type="RefSeq" id="WP_188433830.1">
    <property type="nucleotide sequence ID" value="NZ_BMEX01000039.1"/>
</dbReference>
<name>A0ABQ1H6J7_9BACL</name>
<dbReference type="Proteomes" id="UP000617979">
    <property type="component" value="Unassembled WGS sequence"/>
</dbReference>
<evidence type="ECO:0000313" key="1">
    <source>
        <dbReference type="EMBL" id="GGA59079.1"/>
    </source>
</evidence>
<protein>
    <recommendedName>
        <fullName evidence="3">CopG-like RHH_1 or ribbon-helix-helix domain-containing protein, RHH_5</fullName>
    </recommendedName>
</protein>